<proteinExistence type="predicted"/>
<dbReference type="InterPro" id="IPR036390">
    <property type="entry name" value="WH_DNA-bd_sf"/>
</dbReference>
<sequence length="228" mass="25880">MSNTPKRHIKDQIYETYLGRIQRGEVSYTDRLVDTAIAAELKVSRMPVRDALMRLTHEGYLTSTTRGFALPNLQLKQILEIFELRRLLEPRAAALATAKLTQSDLDVLKAAVAQSERTLETGDIESLYAASETIRRTWIMAVPNVELRDTILRYMAQIQSVRFATLGEAQSLQVLVELQRQMLRAFSSRDAAHVELLLLRYVLAGEESFRRVKGLNDWPSDTESSSDP</sequence>
<dbReference type="SMART" id="SM00895">
    <property type="entry name" value="FCD"/>
    <property type="match status" value="1"/>
</dbReference>
<reference evidence="5 6" key="1">
    <citation type="submission" date="2017-03" db="EMBL/GenBank/DDBJ databases">
        <authorList>
            <person name="Afonso C.L."/>
            <person name="Miller P.J."/>
            <person name="Scott M.A."/>
            <person name="Spackman E."/>
            <person name="Goraichik I."/>
            <person name="Dimitrov K.M."/>
            <person name="Suarez D.L."/>
            <person name="Swayne D.E."/>
        </authorList>
    </citation>
    <scope>NUCLEOTIDE SEQUENCE [LARGE SCALE GENOMIC DNA]</scope>
    <source>
        <strain evidence="5 6">CECT 7971</strain>
    </source>
</reference>
<keyword evidence="3" id="KW-0804">Transcription</keyword>
<dbReference type="AlphaFoldDB" id="A0A1Y5RE81"/>
<dbReference type="Pfam" id="PF07729">
    <property type="entry name" value="FCD"/>
    <property type="match status" value="1"/>
</dbReference>
<accession>A0A1Y5RE81</accession>
<evidence type="ECO:0000256" key="3">
    <source>
        <dbReference type="ARBA" id="ARBA00023163"/>
    </source>
</evidence>
<evidence type="ECO:0000259" key="4">
    <source>
        <dbReference type="PROSITE" id="PS50949"/>
    </source>
</evidence>
<name>A0A1Y5RE81_9RHOB</name>
<dbReference type="Pfam" id="PF00392">
    <property type="entry name" value="GntR"/>
    <property type="match status" value="1"/>
</dbReference>
<dbReference type="PANTHER" id="PTHR43537">
    <property type="entry name" value="TRANSCRIPTIONAL REGULATOR, GNTR FAMILY"/>
    <property type="match status" value="1"/>
</dbReference>
<dbReference type="PANTHER" id="PTHR43537:SF24">
    <property type="entry name" value="GLUCONATE OPERON TRANSCRIPTIONAL REPRESSOR"/>
    <property type="match status" value="1"/>
</dbReference>
<keyword evidence="1" id="KW-0805">Transcription regulation</keyword>
<dbReference type="InterPro" id="IPR000524">
    <property type="entry name" value="Tscrpt_reg_HTH_GntR"/>
</dbReference>
<organism evidence="5 6">
    <name type="scientific">Pacificibacter marinus</name>
    <dbReference type="NCBI Taxonomy" id="658057"/>
    <lineage>
        <taxon>Bacteria</taxon>
        <taxon>Pseudomonadati</taxon>
        <taxon>Pseudomonadota</taxon>
        <taxon>Alphaproteobacteria</taxon>
        <taxon>Rhodobacterales</taxon>
        <taxon>Roseobacteraceae</taxon>
        <taxon>Pacificibacter</taxon>
    </lineage>
</organism>
<evidence type="ECO:0000313" key="5">
    <source>
        <dbReference type="EMBL" id="SLN15488.1"/>
    </source>
</evidence>
<gene>
    <name evidence="5" type="primary">ydfH_3</name>
    <name evidence="5" type="ORF">PAM7971_00288</name>
</gene>
<dbReference type="Gene3D" id="1.20.120.530">
    <property type="entry name" value="GntR ligand-binding domain-like"/>
    <property type="match status" value="1"/>
</dbReference>
<feature type="domain" description="HTH gntR-type" evidence="4">
    <location>
        <begin position="7"/>
        <end position="73"/>
    </location>
</feature>
<keyword evidence="2" id="KW-0238">DNA-binding</keyword>
<dbReference type="GO" id="GO:0003700">
    <property type="term" value="F:DNA-binding transcription factor activity"/>
    <property type="evidence" value="ECO:0007669"/>
    <property type="project" value="InterPro"/>
</dbReference>
<evidence type="ECO:0000256" key="2">
    <source>
        <dbReference type="ARBA" id="ARBA00023125"/>
    </source>
</evidence>
<protein>
    <submittedName>
        <fullName evidence="5">Putative HTH-type transcriptional regulator YdfH</fullName>
    </submittedName>
</protein>
<dbReference type="GO" id="GO:0003677">
    <property type="term" value="F:DNA binding"/>
    <property type="evidence" value="ECO:0007669"/>
    <property type="project" value="UniProtKB-KW"/>
</dbReference>
<dbReference type="InterPro" id="IPR036388">
    <property type="entry name" value="WH-like_DNA-bd_sf"/>
</dbReference>
<dbReference type="Gene3D" id="1.10.10.10">
    <property type="entry name" value="Winged helix-like DNA-binding domain superfamily/Winged helix DNA-binding domain"/>
    <property type="match status" value="1"/>
</dbReference>
<dbReference type="EMBL" id="FWFW01000001">
    <property type="protein sequence ID" value="SLN15488.1"/>
    <property type="molecule type" value="Genomic_DNA"/>
</dbReference>
<dbReference type="Proteomes" id="UP000193307">
    <property type="component" value="Unassembled WGS sequence"/>
</dbReference>
<evidence type="ECO:0000313" key="6">
    <source>
        <dbReference type="Proteomes" id="UP000193307"/>
    </source>
</evidence>
<dbReference type="InterPro" id="IPR008920">
    <property type="entry name" value="TF_FadR/GntR_C"/>
</dbReference>
<dbReference type="RefSeq" id="WP_085847201.1">
    <property type="nucleotide sequence ID" value="NZ_FNZV01000001.1"/>
</dbReference>
<dbReference type="PROSITE" id="PS50949">
    <property type="entry name" value="HTH_GNTR"/>
    <property type="match status" value="1"/>
</dbReference>
<evidence type="ECO:0000256" key="1">
    <source>
        <dbReference type="ARBA" id="ARBA00023015"/>
    </source>
</evidence>
<dbReference type="SUPFAM" id="SSF46785">
    <property type="entry name" value="Winged helix' DNA-binding domain"/>
    <property type="match status" value="1"/>
</dbReference>
<keyword evidence="6" id="KW-1185">Reference proteome</keyword>
<dbReference type="InterPro" id="IPR011711">
    <property type="entry name" value="GntR_C"/>
</dbReference>
<dbReference type="STRING" id="658057.SAMN04488032_101359"/>
<dbReference type="OrthoDB" id="9810548at2"/>
<dbReference type="SUPFAM" id="SSF48008">
    <property type="entry name" value="GntR ligand-binding domain-like"/>
    <property type="match status" value="1"/>
</dbReference>